<dbReference type="OrthoDB" id="9133922at2"/>
<keyword evidence="3" id="KW-1185">Reference proteome</keyword>
<feature type="chain" id="PRO_5021792491" description="DUF3617 family protein" evidence="1">
    <location>
        <begin position="23"/>
        <end position="169"/>
    </location>
</feature>
<evidence type="ECO:0008006" key="4">
    <source>
        <dbReference type="Google" id="ProtNLM"/>
    </source>
</evidence>
<feature type="signal peptide" evidence="1">
    <location>
        <begin position="1"/>
        <end position="22"/>
    </location>
</feature>
<name>A0A516SGZ9_9NEIS</name>
<keyword evidence="1" id="KW-0732">Signal</keyword>
<evidence type="ECO:0000256" key="1">
    <source>
        <dbReference type="SAM" id="SignalP"/>
    </source>
</evidence>
<dbReference type="AlphaFoldDB" id="A0A516SGZ9"/>
<dbReference type="KEGG" id="cari:FNU76_13505"/>
<evidence type="ECO:0000313" key="2">
    <source>
        <dbReference type="EMBL" id="QDQ27298.1"/>
    </source>
</evidence>
<proteinExistence type="predicted"/>
<accession>A0A516SGZ9</accession>
<organism evidence="2 3">
    <name type="scientific">Chitinimonas arctica</name>
    <dbReference type="NCBI Taxonomy" id="2594795"/>
    <lineage>
        <taxon>Bacteria</taxon>
        <taxon>Pseudomonadati</taxon>
        <taxon>Pseudomonadota</taxon>
        <taxon>Betaproteobacteria</taxon>
        <taxon>Neisseriales</taxon>
        <taxon>Chitinibacteraceae</taxon>
        <taxon>Chitinimonas</taxon>
    </lineage>
</organism>
<reference evidence="3" key="1">
    <citation type="submission" date="2019-07" db="EMBL/GenBank/DDBJ databases">
        <title>Chitinimonas sp. nov., isolated from Ny-Alesund, arctica soil.</title>
        <authorList>
            <person name="Xu Q."/>
            <person name="Peng F."/>
        </authorList>
    </citation>
    <scope>NUCLEOTIDE SEQUENCE [LARGE SCALE GENOMIC DNA]</scope>
    <source>
        <strain evidence="3">R3-44</strain>
    </source>
</reference>
<sequence>MKRGFYCSLLTVVASTTASAGADERMVYELTTPFILKPLNLHLKEYAAPTQPAPATAVSPILRITVQPMASGKPLQDLHVPAEELAAEQMIRSMEQQAWQASANSGVCLNPEGNESSGGGINWSLQDGFGFYVQGKGFKPLQKLMKRTDVCRPGDPSPMCKTMPKQICN</sequence>
<protein>
    <recommendedName>
        <fullName evidence="4">DUF3617 family protein</fullName>
    </recommendedName>
</protein>
<dbReference type="Proteomes" id="UP000317550">
    <property type="component" value="Chromosome"/>
</dbReference>
<gene>
    <name evidence="2" type="ORF">FNU76_13505</name>
</gene>
<dbReference type="RefSeq" id="WP_144278691.1">
    <property type="nucleotide sequence ID" value="NZ_CP041730.1"/>
</dbReference>
<dbReference type="EMBL" id="CP041730">
    <property type="protein sequence ID" value="QDQ27298.1"/>
    <property type="molecule type" value="Genomic_DNA"/>
</dbReference>
<evidence type="ECO:0000313" key="3">
    <source>
        <dbReference type="Proteomes" id="UP000317550"/>
    </source>
</evidence>